<feature type="transmembrane region" description="Helical" evidence="2">
    <location>
        <begin position="86"/>
        <end position="105"/>
    </location>
</feature>
<proteinExistence type="predicted"/>
<gene>
    <name evidence="3" type="ORF">INT48_003427</name>
</gene>
<name>A0A8H7SS73_9FUNG</name>
<feature type="transmembrane region" description="Helical" evidence="2">
    <location>
        <begin position="61"/>
        <end position="80"/>
    </location>
</feature>
<keyword evidence="2" id="KW-0472">Membrane</keyword>
<keyword evidence="4" id="KW-1185">Reference proteome</keyword>
<dbReference type="OrthoDB" id="2431604at2759"/>
<organism evidence="3 4">
    <name type="scientific">Thamnidium elegans</name>
    <dbReference type="NCBI Taxonomy" id="101142"/>
    <lineage>
        <taxon>Eukaryota</taxon>
        <taxon>Fungi</taxon>
        <taxon>Fungi incertae sedis</taxon>
        <taxon>Mucoromycota</taxon>
        <taxon>Mucoromycotina</taxon>
        <taxon>Mucoromycetes</taxon>
        <taxon>Mucorales</taxon>
        <taxon>Mucorineae</taxon>
        <taxon>Mucoraceae</taxon>
        <taxon>Thamnidium</taxon>
    </lineage>
</organism>
<evidence type="ECO:0000313" key="4">
    <source>
        <dbReference type="Proteomes" id="UP000613177"/>
    </source>
</evidence>
<sequence>MTLATFPMIIRRWKKSNIFRGEYDEYVQLTEYLPPAIFIERFNTLDEHILHEYPHVWIDTYLFFTAICFVIATAAFSIVARAADLSMWYPLIMLLIPAVIGFITTRRRNKYYKKLATYYESLQSVLKQFNSLDVTRQIKWNFRRLRETDTADSMHLNIPLSRCNINFVIEIIQVNIETELAEEGEMLPAYDTSMMDIVLDIGPAAEQAPGNRSDYIIPMPQQAVLPRQSHPLPPAYERNESLELEPVHPPPAYLNDPPLSNSNR</sequence>
<dbReference type="AlphaFoldDB" id="A0A8H7SS73"/>
<evidence type="ECO:0000313" key="3">
    <source>
        <dbReference type="EMBL" id="KAG2234619.1"/>
    </source>
</evidence>
<dbReference type="Proteomes" id="UP000613177">
    <property type="component" value="Unassembled WGS sequence"/>
</dbReference>
<accession>A0A8H7SS73</accession>
<comment type="caution">
    <text evidence="3">The sequence shown here is derived from an EMBL/GenBank/DDBJ whole genome shotgun (WGS) entry which is preliminary data.</text>
</comment>
<evidence type="ECO:0000256" key="2">
    <source>
        <dbReference type="SAM" id="Phobius"/>
    </source>
</evidence>
<keyword evidence="2" id="KW-0812">Transmembrane</keyword>
<keyword evidence="2" id="KW-1133">Transmembrane helix</keyword>
<reference evidence="3" key="1">
    <citation type="submission" date="2021-01" db="EMBL/GenBank/DDBJ databases">
        <title>Metabolic potential, ecology and presence of endohyphal bacteria is reflected in genomic diversity of Mucoromycotina.</title>
        <authorList>
            <person name="Muszewska A."/>
            <person name="Okrasinska A."/>
            <person name="Steczkiewicz K."/>
            <person name="Drgas O."/>
            <person name="Orlowska M."/>
            <person name="Perlinska-Lenart U."/>
            <person name="Aleksandrzak-Piekarczyk T."/>
            <person name="Szatraj K."/>
            <person name="Zielenkiewicz U."/>
            <person name="Pilsyk S."/>
            <person name="Malc E."/>
            <person name="Mieczkowski P."/>
            <person name="Kruszewska J.S."/>
            <person name="Biernat P."/>
            <person name="Pawlowska J."/>
        </authorList>
    </citation>
    <scope>NUCLEOTIDE SEQUENCE</scope>
    <source>
        <strain evidence="3">WA0000018081</strain>
    </source>
</reference>
<feature type="region of interest" description="Disordered" evidence="1">
    <location>
        <begin position="222"/>
        <end position="264"/>
    </location>
</feature>
<dbReference type="EMBL" id="JAEPRE010000049">
    <property type="protein sequence ID" value="KAG2234619.1"/>
    <property type="molecule type" value="Genomic_DNA"/>
</dbReference>
<evidence type="ECO:0000256" key="1">
    <source>
        <dbReference type="SAM" id="MobiDB-lite"/>
    </source>
</evidence>
<protein>
    <submittedName>
        <fullName evidence="3">Uncharacterized protein</fullName>
    </submittedName>
</protein>